<keyword evidence="3" id="KW-0068">Autocatalytic cleavage</keyword>
<dbReference type="AlphaFoldDB" id="A0A0F8YWB6"/>
<dbReference type="InterPro" id="IPR004042">
    <property type="entry name" value="Intein_endonuc_central"/>
</dbReference>
<dbReference type="PANTHER" id="PTHR45900:SF1">
    <property type="entry name" value="MITOCHONDRIAL DNA REPAIR PROTEIN RECA HOMOLOG-RELATED"/>
    <property type="match status" value="1"/>
</dbReference>
<dbReference type="SUPFAM" id="SSF52540">
    <property type="entry name" value="P-loop containing nucleoside triphosphate hydrolases"/>
    <property type="match status" value="1"/>
</dbReference>
<feature type="non-terminal residue" evidence="8">
    <location>
        <position position="416"/>
    </location>
</feature>
<evidence type="ECO:0000259" key="7">
    <source>
        <dbReference type="PROSITE" id="PS50819"/>
    </source>
</evidence>
<dbReference type="PROSITE" id="PS50818">
    <property type="entry name" value="INTEIN_C_TER"/>
    <property type="match status" value="1"/>
</dbReference>
<sequence>KPGLDQALAKIEKMFGKGAIIKLDKKSKIKTDSISTGSLELDLALGVGGLPCFASGTKILMGDYTWKNIEAIKEGEIVFGVKNRIMQKTTVLKIFQRETNDIVFLKTDKSEVITTKEHPFLTSKYAGKKSWAKAIDLNKTCKFYHFPILARNYDWKRGWILGSVLSDGNINKYYVRFSNKNKLLITKFAENIKEVYGTKKISILDSEKRINRVMVYGKDFVENFVYQKFLLLNSFRYFSDDFLRGFMAGFYDGDGSRAWSDNKKSAVPTIINTNLGYLNVFQSILKHLNFSSKSRLIRKQTKNWKTVYILTIRRAIDWYLTFLPYSKISGEFTLHNRSLRLQQLLFKSVPNRRKDRIQTKIKVFNLMTSTNTYIANSFLVHNCGRTTELFGQEASGKTTLALSIIRETQKNKGKVA</sequence>
<dbReference type="InterPro" id="IPR006141">
    <property type="entry name" value="Intein_N"/>
</dbReference>
<feature type="domain" description="DOD-type homing endonuclease" evidence="7">
    <location>
        <begin position="160"/>
        <end position="290"/>
    </location>
</feature>
<organism evidence="8">
    <name type="scientific">marine sediment metagenome</name>
    <dbReference type="NCBI Taxonomy" id="412755"/>
    <lineage>
        <taxon>unclassified sequences</taxon>
        <taxon>metagenomes</taxon>
        <taxon>ecological metagenomes</taxon>
    </lineage>
</organism>
<dbReference type="GO" id="GO:0016539">
    <property type="term" value="P:intein-mediated protein splicing"/>
    <property type="evidence" value="ECO:0007669"/>
    <property type="project" value="InterPro"/>
</dbReference>
<dbReference type="Gene3D" id="3.10.28.10">
    <property type="entry name" value="Homing endonucleases"/>
    <property type="match status" value="1"/>
</dbReference>
<dbReference type="InterPro" id="IPR027434">
    <property type="entry name" value="Homing_endonucl"/>
</dbReference>
<name>A0A0F8YWB6_9ZZZZ</name>
<accession>A0A0F8YWB6</accession>
<dbReference type="GO" id="GO:0006310">
    <property type="term" value="P:DNA recombination"/>
    <property type="evidence" value="ECO:0007669"/>
    <property type="project" value="UniProtKB-KW"/>
</dbReference>
<evidence type="ECO:0000256" key="3">
    <source>
        <dbReference type="ARBA" id="ARBA00022813"/>
    </source>
</evidence>
<dbReference type="InterPro" id="IPR004860">
    <property type="entry name" value="LAGLIDADG_dom"/>
</dbReference>
<dbReference type="SUPFAM" id="SSF55608">
    <property type="entry name" value="Homing endonucleases"/>
    <property type="match status" value="2"/>
</dbReference>
<evidence type="ECO:0000256" key="1">
    <source>
        <dbReference type="ARBA" id="ARBA00009391"/>
    </source>
</evidence>
<dbReference type="Pfam" id="PF14528">
    <property type="entry name" value="LAGLIDADG_3"/>
    <property type="match status" value="1"/>
</dbReference>
<dbReference type="SMART" id="SM00306">
    <property type="entry name" value="HintN"/>
    <property type="match status" value="1"/>
</dbReference>
<dbReference type="GO" id="GO:0005829">
    <property type="term" value="C:cytosol"/>
    <property type="evidence" value="ECO:0007669"/>
    <property type="project" value="TreeGrafter"/>
</dbReference>
<dbReference type="PANTHER" id="PTHR45900">
    <property type="entry name" value="RECA"/>
    <property type="match status" value="1"/>
</dbReference>
<keyword evidence="2" id="KW-0547">Nucleotide-binding</keyword>
<evidence type="ECO:0000256" key="4">
    <source>
        <dbReference type="ARBA" id="ARBA00022840"/>
    </source>
</evidence>
<gene>
    <name evidence="8" type="ORF">LCGC14_2770250</name>
</gene>
<dbReference type="Gene3D" id="2.170.16.10">
    <property type="entry name" value="Hedgehog/Intein (Hint) domain"/>
    <property type="match status" value="1"/>
</dbReference>
<dbReference type="InterPro" id="IPR027417">
    <property type="entry name" value="P-loop_NTPase"/>
</dbReference>
<dbReference type="EMBL" id="LAZR01051167">
    <property type="protein sequence ID" value="KKK85742.1"/>
    <property type="molecule type" value="Genomic_DNA"/>
</dbReference>
<comment type="similarity">
    <text evidence="1">Belongs to the RecA family.</text>
</comment>
<dbReference type="SUPFAM" id="SSF51294">
    <property type="entry name" value="Hedgehog/intein (Hint) domain"/>
    <property type="match status" value="1"/>
</dbReference>
<dbReference type="NCBIfam" id="TIGR01443">
    <property type="entry name" value="intein_Cterm"/>
    <property type="match status" value="1"/>
</dbReference>
<dbReference type="GO" id="GO:0005524">
    <property type="term" value="F:ATP binding"/>
    <property type="evidence" value="ECO:0007669"/>
    <property type="project" value="UniProtKB-KW"/>
</dbReference>
<dbReference type="InterPro" id="IPR030934">
    <property type="entry name" value="Intein_C"/>
</dbReference>
<dbReference type="PROSITE" id="PS50819">
    <property type="entry name" value="INTEIN_ENDONUCLEASE"/>
    <property type="match status" value="1"/>
</dbReference>
<evidence type="ECO:0000256" key="2">
    <source>
        <dbReference type="ARBA" id="ARBA00022741"/>
    </source>
</evidence>
<dbReference type="PROSITE" id="PS50817">
    <property type="entry name" value="INTEIN_N_TER"/>
    <property type="match status" value="1"/>
</dbReference>
<evidence type="ECO:0000313" key="8">
    <source>
        <dbReference type="EMBL" id="KKK85742.1"/>
    </source>
</evidence>
<dbReference type="Pfam" id="PF00154">
    <property type="entry name" value="RecA_N"/>
    <property type="match status" value="1"/>
</dbReference>
<reference evidence="8" key="1">
    <citation type="journal article" date="2015" name="Nature">
        <title>Complex archaea that bridge the gap between prokaryotes and eukaryotes.</title>
        <authorList>
            <person name="Spang A."/>
            <person name="Saw J.H."/>
            <person name="Jorgensen S.L."/>
            <person name="Zaremba-Niedzwiedzka K."/>
            <person name="Martijn J."/>
            <person name="Lind A.E."/>
            <person name="van Eijk R."/>
            <person name="Schleper C."/>
            <person name="Guy L."/>
            <person name="Ettema T.J."/>
        </authorList>
    </citation>
    <scope>NUCLEOTIDE SEQUENCE</scope>
</reference>
<dbReference type="Gene3D" id="3.40.50.300">
    <property type="entry name" value="P-loop containing nucleotide triphosphate hydrolases"/>
    <property type="match status" value="1"/>
</dbReference>
<dbReference type="InterPro" id="IPR036844">
    <property type="entry name" value="Hint_dom_sf"/>
</dbReference>
<feature type="non-terminal residue" evidence="8">
    <location>
        <position position="1"/>
    </location>
</feature>
<dbReference type="InterPro" id="IPR013765">
    <property type="entry name" value="DNA_recomb/repair_RecA"/>
</dbReference>
<dbReference type="GO" id="GO:0004519">
    <property type="term" value="F:endonuclease activity"/>
    <property type="evidence" value="ECO:0007669"/>
    <property type="project" value="InterPro"/>
</dbReference>
<protein>
    <recommendedName>
        <fullName evidence="7">DOD-type homing endonuclease domain-containing protein</fullName>
    </recommendedName>
</protein>
<dbReference type="GO" id="GO:0003697">
    <property type="term" value="F:single-stranded DNA binding"/>
    <property type="evidence" value="ECO:0007669"/>
    <property type="project" value="InterPro"/>
</dbReference>
<dbReference type="GO" id="GO:0006281">
    <property type="term" value="P:DNA repair"/>
    <property type="evidence" value="ECO:0007669"/>
    <property type="project" value="InterPro"/>
</dbReference>
<proteinExistence type="inferred from homology"/>
<evidence type="ECO:0000256" key="5">
    <source>
        <dbReference type="ARBA" id="ARBA00023000"/>
    </source>
</evidence>
<keyword evidence="6" id="KW-0233">DNA recombination</keyword>
<evidence type="ECO:0000256" key="6">
    <source>
        <dbReference type="ARBA" id="ARBA00023172"/>
    </source>
</evidence>
<keyword evidence="4" id="KW-0067">ATP-binding</keyword>
<dbReference type="InterPro" id="IPR003587">
    <property type="entry name" value="Hint_dom_N"/>
</dbReference>
<dbReference type="InterPro" id="IPR049428">
    <property type="entry name" value="RecA-like_N"/>
</dbReference>
<keyword evidence="5" id="KW-0651">Protein splicing</keyword>
<comment type="caution">
    <text evidence="8">The sequence shown here is derived from an EMBL/GenBank/DDBJ whole genome shotgun (WGS) entry which is preliminary data.</text>
</comment>